<accession>A0A415NFL2</accession>
<evidence type="ECO:0000313" key="3">
    <source>
        <dbReference type="EMBL" id="RYT80507.1"/>
    </source>
</evidence>
<keyword evidence="1" id="KW-0472">Membrane</keyword>
<gene>
    <name evidence="2" type="ORF">DWZ95_00335</name>
    <name evidence="3" type="ORF">EAJ06_10300</name>
</gene>
<keyword evidence="1" id="KW-0812">Transmembrane</keyword>
<organism evidence="2 4">
    <name type="scientific">Bacteroides intestinalis</name>
    <dbReference type="NCBI Taxonomy" id="329854"/>
    <lineage>
        <taxon>Bacteria</taxon>
        <taxon>Pseudomonadati</taxon>
        <taxon>Bacteroidota</taxon>
        <taxon>Bacteroidia</taxon>
        <taxon>Bacteroidales</taxon>
        <taxon>Bacteroidaceae</taxon>
        <taxon>Bacteroides</taxon>
    </lineage>
</organism>
<evidence type="ECO:0000256" key="1">
    <source>
        <dbReference type="SAM" id="Phobius"/>
    </source>
</evidence>
<reference evidence="3 5" key="2">
    <citation type="journal article" date="2019" name="Science, e1252229">
        <title>Invertible promoters mediate bacterial phase variation, antibiotic resistance, and host adaptation in the gut.</title>
        <authorList>
            <person name="Jiang X."/>
            <person name="Hall A.B."/>
            <person name="Arthur T.D."/>
            <person name="Plichta D.R."/>
            <person name="Covington C.T."/>
            <person name="Poyet M."/>
            <person name="Crothers J."/>
            <person name="Moses P.L."/>
            <person name="Tolonen A.C."/>
            <person name="Vlamakis H."/>
            <person name="Alm E.J."/>
            <person name="Xavier R.J."/>
        </authorList>
    </citation>
    <scope>NUCLEOTIDE SEQUENCE [LARGE SCALE GENOMIC DNA]</scope>
    <source>
        <strain evidence="3">Bf_0095</strain>
        <strain evidence="5">bf_0095</strain>
    </source>
</reference>
<comment type="caution">
    <text evidence="2">The sequence shown here is derived from an EMBL/GenBank/DDBJ whole genome shotgun (WGS) entry which is preliminary data.</text>
</comment>
<evidence type="ECO:0000313" key="2">
    <source>
        <dbReference type="EMBL" id="RHL96513.1"/>
    </source>
</evidence>
<keyword evidence="5" id="KW-1185">Reference proteome</keyword>
<evidence type="ECO:0000313" key="4">
    <source>
        <dbReference type="Proteomes" id="UP000285013"/>
    </source>
</evidence>
<feature type="transmembrane region" description="Helical" evidence="1">
    <location>
        <begin position="30"/>
        <end position="49"/>
    </location>
</feature>
<evidence type="ECO:0000313" key="5">
    <source>
        <dbReference type="Proteomes" id="UP000291191"/>
    </source>
</evidence>
<proteinExistence type="predicted"/>
<dbReference type="AlphaFoldDB" id="A0A415NFL2"/>
<dbReference type="EMBL" id="RCXO01000011">
    <property type="protein sequence ID" value="RYT80507.1"/>
    <property type="molecule type" value="Genomic_DNA"/>
</dbReference>
<dbReference type="Proteomes" id="UP000291191">
    <property type="component" value="Unassembled WGS sequence"/>
</dbReference>
<protein>
    <submittedName>
        <fullName evidence="2">Uncharacterized protein</fullName>
    </submittedName>
</protein>
<dbReference type="Proteomes" id="UP000285013">
    <property type="component" value="Unassembled WGS sequence"/>
</dbReference>
<reference evidence="2 4" key="1">
    <citation type="submission" date="2018-08" db="EMBL/GenBank/DDBJ databases">
        <title>A genome reference for cultivated species of the human gut microbiota.</title>
        <authorList>
            <person name="Zou Y."/>
            <person name="Xue W."/>
            <person name="Luo G."/>
        </authorList>
    </citation>
    <scope>NUCLEOTIDE SEQUENCE [LARGE SCALE GENOMIC DNA]</scope>
    <source>
        <strain evidence="2 4">AF36-16BH</strain>
    </source>
</reference>
<keyword evidence="1" id="KW-1133">Transmembrane helix</keyword>
<sequence length="63" mass="7542">MFCHSWIIRRTKGGETKSTLRVFRLQNYLFLNRLVLLLAIFNYVLYIYYIKGRDGAELRVGLK</sequence>
<name>A0A415NFL2_9BACE</name>
<dbReference type="EMBL" id="QRPE01000001">
    <property type="protein sequence ID" value="RHL96513.1"/>
    <property type="molecule type" value="Genomic_DNA"/>
</dbReference>